<feature type="signal peptide" evidence="1">
    <location>
        <begin position="1"/>
        <end position="25"/>
    </location>
</feature>
<protein>
    <submittedName>
        <fullName evidence="2">Uncharacterized protein</fullName>
    </submittedName>
</protein>
<reference evidence="2 3" key="1">
    <citation type="submission" date="2021-03" db="EMBL/GenBank/DDBJ databases">
        <title>Actinomadura violae sp. nov., isolated from lichen in Thailand.</title>
        <authorList>
            <person name="Kanchanasin P."/>
            <person name="Saeng-In P."/>
            <person name="Phongsopitanun W."/>
            <person name="Yuki M."/>
            <person name="Kudo T."/>
            <person name="Ohkuma M."/>
            <person name="Tanasupawat S."/>
        </authorList>
    </citation>
    <scope>NUCLEOTIDE SEQUENCE [LARGE SCALE GENOMIC DNA]</scope>
    <source>
        <strain evidence="2 3">LCR2-06</strain>
    </source>
</reference>
<name>A0ABS3RP76_9ACTN</name>
<keyword evidence="1" id="KW-0732">Signal</keyword>
<evidence type="ECO:0000256" key="1">
    <source>
        <dbReference type="SAM" id="SignalP"/>
    </source>
</evidence>
<evidence type="ECO:0000313" key="2">
    <source>
        <dbReference type="EMBL" id="MBO2458549.1"/>
    </source>
</evidence>
<sequence length="208" mass="22486">MKFSHLVGGAVVVATICVTPGYALAAQGDAGTSRAGDAYSTGIKTKYGRLTLKFPHANDQTKAEAKKLLAKIASSPGGVATPKLDPPAQPIHGSQGDYEFSDANGTFNIRYNRPYSTVNWGYRISTDLLAIAVSQVDEWGMTYQVNDGPVQKNAPHVEVPWYWFHGTMKPLHDNDILDYADEFQFTVYVAGQVGQADINIGGHVVTLP</sequence>
<evidence type="ECO:0000313" key="3">
    <source>
        <dbReference type="Proteomes" id="UP000680206"/>
    </source>
</evidence>
<organism evidence="2 3">
    <name type="scientific">Actinomadura violacea</name>
    <dbReference type="NCBI Taxonomy" id="2819934"/>
    <lineage>
        <taxon>Bacteria</taxon>
        <taxon>Bacillati</taxon>
        <taxon>Actinomycetota</taxon>
        <taxon>Actinomycetes</taxon>
        <taxon>Streptosporangiales</taxon>
        <taxon>Thermomonosporaceae</taxon>
        <taxon>Actinomadura</taxon>
    </lineage>
</organism>
<dbReference type="EMBL" id="JAGEPF010000008">
    <property type="protein sequence ID" value="MBO2458549.1"/>
    <property type="molecule type" value="Genomic_DNA"/>
</dbReference>
<feature type="chain" id="PRO_5046267251" evidence="1">
    <location>
        <begin position="26"/>
        <end position="208"/>
    </location>
</feature>
<accession>A0ABS3RP76</accession>
<proteinExistence type="predicted"/>
<comment type="caution">
    <text evidence="2">The sequence shown here is derived from an EMBL/GenBank/DDBJ whole genome shotgun (WGS) entry which is preliminary data.</text>
</comment>
<dbReference type="RefSeq" id="WP_208240709.1">
    <property type="nucleotide sequence ID" value="NZ_JAGEPF010000008.1"/>
</dbReference>
<gene>
    <name evidence="2" type="ORF">J4709_13310</name>
</gene>
<dbReference type="Proteomes" id="UP000680206">
    <property type="component" value="Unassembled WGS sequence"/>
</dbReference>
<keyword evidence="3" id="KW-1185">Reference proteome</keyword>